<dbReference type="EMBL" id="BNJQ01000018">
    <property type="protein sequence ID" value="GHP07832.1"/>
    <property type="molecule type" value="Genomic_DNA"/>
</dbReference>
<dbReference type="Proteomes" id="UP000660262">
    <property type="component" value="Unassembled WGS sequence"/>
</dbReference>
<organism evidence="5 6">
    <name type="scientific">Pycnococcus provasolii</name>
    <dbReference type="NCBI Taxonomy" id="41880"/>
    <lineage>
        <taxon>Eukaryota</taxon>
        <taxon>Viridiplantae</taxon>
        <taxon>Chlorophyta</taxon>
        <taxon>Pseudoscourfieldiophyceae</taxon>
        <taxon>Pseudoscourfieldiales</taxon>
        <taxon>Pycnococcaceae</taxon>
        <taxon>Pycnococcus</taxon>
    </lineage>
</organism>
<dbReference type="Gene3D" id="1.10.238.10">
    <property type="entry name" value="EF-hand"/>
    <property type="match status" value="1"/>
</dbReference>
<dbReference type="CDD" id="cd00051">
    <property type="entry name" value="EFh"/>
    <property type="match status" value="1"/>
</dbReference>
<feature type="compositionally biased region" description="Polar residues" evidence="2">
    <location>
        <begin position="148"/>
        <end position="164"/>
    </location>
</feature>
<evidence type="ECO:0000313" key="6">
    <source>
        <dbReference type="Proteomes" id="UP000660262"/>
    </source>
</evidence>
<protein>
    <recommendedName>
        <fullName evidence="4">EF-hand domain-containing protein</fullName>
    </recommendedName>
</protein>
<reference evidence="5" key="1">
    <citation type="submission" date="2020-10" db="EMBL/GenBank/DDBJ databases">
        <title>Unveiling of a novel bifunctional photoreceptor, Dualchrome1, isolated from a cosmopolitan green alga.</title>
        <authorList>
            <person name="Suzuki S."/>
            <person name="Kawachi M."/>
        </authorList>
    </citation>
    <scope>NUCLEOTIDE SEQUENCE</scope>
    <source>
        <strain evidence="5">NIES 2893</strain>
    </source>
</reference>
<dbReference type="InterPro" id="IPR018247">
    <property type="entry name" value="EF_Hand_1_Ca_BS"/>
</dbReference>
<proteinExistence type="predicted"/>
<dbReference type="InterPro" id="IPR002048">
    <property type="entry name" value="EF_hand_dom"/>
</dbReference>
<dbReference type="AlphaFoldDB" id="A0A830HLS5"/>
<dbReference type="OrthoDB" id="544446at2759"/>
<accession>A0A830HLS5</accession>
<gene>
    <name evidence="5" type="ORF">PPROV_000657400</name>
</gene>
<evidence type="ECO:0000256" key="1">
    <source>
        <dbReference type="ARBA" id="ARBA00022837"/>
    </source>
</evidence>
<evidence type="ECO:0000313" key="5">
    <source>
        <dbReference type="EMBL" id="GHP07832.1"/>
    </source>
</evidence>
<feature type="compositionally biased region" description="Low complexity" evidence="2">
    <location>
        <begin position="432"/>
        <end position="444"/>
    </location>
</feature>
<feature type="transmembrane region" description="Helical" evidence="3">
    <location>
        <begin position="252"/>
        <end position="271"/>
    </location>
</feature>
<keyword evidence="1" id="KW-0106">Calcium</keyword>
<feature type="domain" description="EF-hand" evidence="4">
    <location>
        <begin position="355"/>
        <end position="390"/>
    </location>
</feature>
<dbReference type="SMART" id="SM00054">
    <property type="entry name" value="EFh"/>
    <property type="match status" value="2"/>
</dbReference>
<dbReference type="PROSITE" id="PS50222">
    <property type="entry name" value="EF_HAND_2"/>
    <property type="match status" value="2"/>
</dbReference>
<feature type="region of interest" description="Disordered" evidence="2">
    <location>
        <begin position="430"/>
        <end position="450"/>
    </location>
</feature>
<dbReference type="PROSITE" id="PS00018">
    <property type="entry name" value="EF_HAND_1"/>
    <property type="match status" value="2"/>
</dbReference>
<feature type="region of interest" description="Disordered" evidence="2">
    <location>
        <begin position="20"/>
        <end position="180"/>
    </location>
</feature>
<keyword evidence="3" id="KW-0812">Transmembrane</keyword>
<evidence type="ECO:0000256" key="3">
    <source>
        <dbReference type="SAM" id="Phobius"/>
    </source>
</evidence>
<feature type="transmembrane region" description="Helical" evidence="3">
    <location>
        <begin position="292"/>
        <end position="308"/>
    </location>
</feature>
<evidence type="ECO:0000259" key="4">
    <source>
        <dbReference type="PROSITE" id="PS50222"/>
    </source>
</evidence>
<keyword evidence="6" id="KW-1185">Reference proteome</keyword>
<sequence length="450" mass="48541">MNGRDNPLFNAHAVATTVTATFPAPPTPNTHASIPSTPSNTANNGINWAPVPRASAAQVSTMDDNSDDNNLADLVDDELPPPPPGWEGTRRASALSSASTSASPYGYGAPPPNHRPSAASSPYRPLSVSAQRPSYAQQPPPSPYGQQNAHPQPQYTRPPSTSGADVSAPARFQQVPRGATKADGAVAKDAIYREVMSVRSVGQFKRWVFEGPGPLRVLAVASALYTSTLGILGLCTSMIFRTSSWADRTLQVYMLLIGFLLLLLEGVGSFPRRWRSTVEEECRFLRRLSGRSALHLFAGSLFLCTSGTHTTGQVLSLVGIVVEGVTGVFGLVTHFTVQLKLKRIMEELTLEPGQLTVEQIRERFDLYDIDHNGTLSTYEMGRVAAAMGISLSRAELVAAIDALDRDHSGEISFDEFVDWFATTGALTRTGGSSMSQSQPSQHPQNYNYHV</sequence>
<name>A0A830HLS5_9CHLO</name>
<dbReference type="Pfam" id="PF13499">
    <property type="entry name" value="EF-hand_7"/>
    <property type="match status" value="1"/>
</dbReference>
<keyword evidence="3" id="KW-1133">Transmembrane helix</keyword>
<feature type="compositionally biased region" description="Low complexity" evidence="2">
    <location>
        <begin position="92"/>
        <end position="103"/>
    </location>
</feature>
<evidence type="ECO:0000256" key="2">
    <source>
        <dbReference type="SAM" id="MobiDB-lite"/>
    </source>
</evidence>
<feature type="compositionally biased region" description="Polar residues" evidence="2">
    <location>
        <begin position="33"/>
        <end position="46"/>
    </location>
</feature>
<dbReference type="InterPro" id="IPR011992">
    <property type="entry name" value="EF-hand-dom_pair"/>
</dbReference>
<feature type="transmembrane region" description="Helical" evidence="3">
    <location>
        <begin position="215"/>
        <end position="240"/>
    </location>
</feature>
<feature type="domain" description="EF-hand" evidence="4">
    <location>
        <begin position="391"/>
        <end position="426"/>
    </location>
</feature>
<comment type="caution">
    <text evidence="5">The sequence shown here is derived from an EMBL/GenBank/DDBJ whole genome shotgun (WGS) entry which is preliminary data.</text>
</comment>
<dbReference type="GO" id="GO:0005509">
    <property type="term" value="F:calcium ion binding"/>
    <property type="evidence" value="ECO:0007669"/>
    <property type="project" value="InterPro"/>
</dbReference>
<feature type="transmembrane region" description="Helical" evidence="3">
    <location>
        <begin position="314"/>
        <end position="337"/>
    </location>
</feature>
<dbReference type="SUPFAM" id="SSF47473">
    <property type="entry name" value="EF-hand"/>
    <property type="match status" value="1"/>
</dbReference>
<keyword evidence="3" id="KW-0472">Membrane</keyword>